<name>A0A8E2DNT3_9APHY</name>
<gene>
    <name evidence="2" type="ORF">OBBRIDRAFT_792367</name>
</gene>
<reference evidence="2 3" key="1">
    <citation type="submission" date="2016-07" db="EMBL/GenBank/DDBJ databases">
        <title>Draft genome of the white-rot fungus Obba rivulosa 3A-2.</title>
        <authorList>
            <consortium name="DOE Joint Genome Institute"/>
            <person name="Miettinen O."/>
            <person name="Riley R."/>
            <person name="Acob R."/>
            <person name="Barry K."/>
            <person name="Cullen D."/>
            <person name="De Vries R."/>
            <person name="Hainaut M."/>
            <person name="Hatakka A."/>
            <person name="Henrissat B."/>
            <person name="Hilden K."/>
            <person name="Kuo R."/>
            <person name="Labutti K."/>
            <person name="Lipzen A."/>
            <person name="Makela M.R."/>
            <person name="Sandor L."/>
            <person name="Spatafora J.W."/>
            <person name="Grigoriev I.V."/>
            <person name="Hibbett D.S."/>
        </authorList>
    </citation>
    <scope>NUCLEOTIDE SEQUENCE [LARGE SCALE GENOMIC DNA]</scope>
    <source>
        <strain evidence="2 3">3A-2</strain>
    </source>
</reference>
<dbReference type="EMBL" id="KV722387">
    <property type="protein sequence ID" value="OCH91318.1"/>
    <property type="molecule type" value="Genomic_DNA"/>
</dbReference>
<evidence type="ECO:0000313" key="3">
    <source>
        <dbReference type="Proteomes" id="UP000250043"/>
    </source>
</evidence>
<accession>A0A8E2DNT3</accession>
<keyword evidence="3" id="KW-1185">Reference proteome</keyword>
<dbReference type="PROSITE" id="PS50179">
    <property type="entry name" value="VHS"/>
    <property type="match status" value="1"/>
</dbReference>
<evidence type="ECO:0000259" key="1">
    <source>
        <dbReference type="PROSITE" id="PS50179"/>
    </source>
</evidence>
<dbReference type="GO" id="GO:0016192">
    <property type="term" value="P:vesicle-mediated transport"/>
    <property type="evidence" value="ECO:0007669"/>
    <property type="project" value="UniProtKB-ARBA"/>
</dbReference>
<dbReference type="GO" id="GO:0007034">
    <property type="term" value="P:vacuolar transport"/>
    <property type="evidence" value="ECO:0007669"/>
    <property type="project" value="UniProtKB-ARBA"/>
</dbReference>
<dbReference type="GO" id="GO:0043130">
    <property type="term" value="F:ubiquitin binding"/>
    <property type="evidence" value="ECO:0007669"/>
    <property type="project" value="InterPro"/>
</dbReference>
<dbReference type="GO" id="GO:0035091">
    <property type="term" value="F:phosphatidylinositol binding"/>
    <property type="evidence" value="ECO:0007669"/>
    <property type="project" value="InterPro"/>
</dbReference>
<dbReference type="Proteomes" id="UP000250043">
    <property type="component" value="Unassembled WGS sequence"/>
</dbReference>
<dbReference type="Gene3D" id="1.25.40.90">
    <property type="match status" value="1"/>
</dbReference>
<dbReference type="InterPro" id="IPR008942">
    <property type="entry name" value="ENTH_VHS"/>
</dbReference>
<feature type="domain" description="VHS" evidence="1">
    <location>
        <begin position="97"/>
        <end position="201"/>
    </location>
</feature>
<protein>
    <recommendedName>
        <fullName evidence="1">VHS domain-containing protein</fullName>
    </recommendedName>
</protein>
<dbReference type="SUPFAM" id="SSF48464">
    <property type="entry name" value="ENTH/VHS domain"/>
    <property type="match status" value="1"/>
</dbReference>
<proteinExistence type="predicted"/>
<dbReference type="InterPro" id="IPR002014">
    <property type="entry name" value="VHS_dom"/>
</dbReference>
<evidence type="ECO:0000313" key="2">
    <source>
        <dbReference type="EMBL" id="OCH91318.1"/>
    </source>
</evidence>
<organism evidence="2 3">
    <name type="scientific">Obba rivulosa</name>
    <dbReference type="NCBI Taxonomy" id="1052685"/>
    <lineage>
        <taxon>Eukaryota</taxon>
        <taxon>Fungi</taxon>
        <taxon>Dikarya</taxon>
        <taxon>Basidiomycota</taxon>
        <taxon>Agaricomycotina</taxon>
        <taxon>Agaricomycetes</taxon>
        <taxon>Polyporales</taxon>
        <taxon>Gelatoporiaceae</taxon>
        <taxon>Obba</taxon>
    </lineage>
</organism>
<dbReference type="AlphaFoldDB" id="A0A8E2DNT3"/>
<sequence length="212" mass="23588">MTIREGSALTLSTIVGMITFEHSAFNDAMSSMHSLFRHVHTQSTSLPGVVGEQRNVSIVHGDVEWLPNALEELRTTLVTLMAPGVQFPEDYSRWFPEICDMASFTSSGCKTAIRTLRIDGFGYFDDERERSTTSTVLDIFRQIPGAEVQLCAAKLWAELLRNCSEYFFRHCGSPAFVNALRRIITSEHSTSIVRDTLLDVLSGAALDSAFSK</sequence>